<keyword evidence="1" id="KW-0472">Membrane</keyword>
<keyword evidence="1" id="KW-1133">Transmembrane helix</keyword>
<proteinExistence type="predicted"/>
<name>A0ABT7WB39_9FLAO</name>
<evidence type="ECO:0000313" key="2">
    <source>
        <dbReference type="EMBL" id="MDM9630135.1"/>
    </source>
</evidence>
<protein>
    <submittedName>
        <fullName evidence="2">Uncharacterized protein</fullName>
    </submittedName>
</protein>
<keyword evidence="3" id="KW-1185">Reference proteome</keyword>
<organism evidence="2 3">
    <name type="scientific">Robiginitalea aurantiaca</name>
    <dbReference type="NCBI Taxonomy" id="3056915"/>
    <lineage>
        <taxon>Bacteria</taxon>
        <taxon>Pseudomonadati</taxon>
        <taxon>Bacteroidota</taxon>
        <taxon>Flavobacteriia</taxon>
        <taxon>Flavobacteriales</taxon>
        <taxon>Flavobacteriaceae</taxon>
        <taxon>Robiginitalea</taxon>
    </lineage>
</organism>
<dbReference type="Proteomes" id="UP001174839">
    <property type="component" value="Unassembled WGS sequence"/>
</dbReference>
<feature type="transmembrane region" description="Helical" evidence="1">
    <location>
        <begin position="35"/>
        <end position="57"/>
    </location>
</feature>
<evidence type="ECO:0000313" key="3">
    <source>
        <dbReference type="Proteomes" id="UP001174839"/>
    </source>
</evidence>
<dbReference type="EMBL" id="JAUDUY010000001">
    <property type="protein sequence ID" value="MDM9630135.1"/>
    <property type="molecule type" value="Genomic_DNA"/>
</dbReference>
<accession>A0ABT7WB39</accession>
<reference evidence="2" key="1">
    <citation type="submission" date="2023-06" db="EMBL/GenBank/DDBJ databases">
        <title>Robiginitalea aurantiacus sp. nov. and Algoriphagus sediminis sp. nov., isolated from coastal sediment.</title>
        <authorList>
            <person name="Zhou Z.Y."/>
            <person name="An J."/>
            <person name="Jia Y.W."/>
            <person name="Du Z.J."/>
        </authorList>
    </citation>
    <scope>NUCLEOTIDE SEQUENCE</scope>
    <source>
        <strain evidence="2">M39</strain>
    </source>
</reference>
<evidence type="ECO:0000256" key="1">
    <source>
        <dbReference type="SAM" id="Phobius"/>
    </source>
</evidence>
<dbReference type="RefSeq" id="WP_289723498.1">
    <property type="nucleotide sequence ID" value="NZ_JAUDUY010000001.1"/>
</dbReference>
<comment type="caution">
    <text evidence="2">The sequence shown here is derived from an EMBL/GenBank/DDBJ whole genome shotgun (WGS) entry which is preliminary data.</text>
</comment>
<feature type="transmembrane region" description="Helical" evidence="1">
    <location>
        <begin position="12"/>
        <end position="29"/>
    </location>
</feature>
<sequence length="60" mass="6167">MSTEHSTDKASWAIGGCTLIGLGVGLVFLKTSILWFVASLLIGIGVGLLIIGVLSAIKKP</sequence>
<gene>
    <name evidence="2" type="ORF">QU605_01540</name>
</gene>
<keyword evidence="1" id="KW-0812">Transmembrane</keyword>